<dbReference type="WBParaSite" id="ACRNAN_scaffold2035.g10601.t1">
    <property type="protein sequence ID" value="ACRNAN_scaffold2035.g10601.t1"/>
    <property type="gene ID" value="ACRNAN_scaffold2035.g10601"/>
</dbReference>
<evidence type="ECO:0000256" key="1">
    <source>
        <dbReference type="ARBA" id="ARBA00006562"/>
    </source>
</evidence>
<dbReference type="GO" id="GO:0000166">
    <property type="term" value="F:nucleotide binding"/>
    <property type="evidence" value="ECO:0007669"/>
    <property type="project" value="UniProtKB-KW"/>
</dbReference>
<dbReference type="PANTHER" id="PTHR12395:SF9">
    <property type="entry name" value="DECAPPING AND EXORIBONUCLEASE PROTEIN"/>
    <property type="match status" value="1"/>
</dbReference>
<name>A0A914D721_9BILA</name>
<dbReference type="GO" id="GO:0005634">
    <property type="term" value="C:nucleus"/>
    <property type="evidence" value="ECO:0007669"/>
    <property type="project" value="UniProtKB-SubCell"/>
</dbReference>
<keyword evidence="2" id="KW-0547">Nucleotide-binding</keyword>
<dbReference type="InterPro" id="IPR013961">
    <property type="entry name" value="RAI1"/>
</dbReference>
<reference evidence="6" key="1">
    <citation type="submission" date="2022-11" db="UniProtKB">
        <authorList>
            <consortium name="WormBaseParasite"/>
        </authorList>
    </citation>
    <scope>IDENTIFICATION</scope>
</reference>
<keyword evidence="2" id="KW-0479">Metal-binding</keyword>
<dbReference type="GO" id="GO:0000956">
    <property type="term" value="P:nuclear-transcribed mRNA catabolic process"/>
    <property type="evidence" value="ECO:0007669"/>
    <property type="project" value="TreeGrafter"/>
</dbReference>
<dbReference type="EC" id="3.6.1.-" evidence="2"/>
<organism evidence="5 6">
    <name type="scientific">Acrobeloides nanus</name>
    <dbReference type="NCBI Taxonomy" id="290746"/>
    <lineage>
        <taxon>Eukaryota</taxon>
        <taxon>Metazoa</taxon>
        <taxon>Ecdysozoa</taxon>
        <taxon>Nematoda</taxon>
        <taxon>Chromadorea</taxon>
        <taxon>Rhabditida</taxon>
        <taxon>Tylenchina</taxon>
        <taxon>Cephalobomorpha</taxon>
        <taxon>Cephaloboidea</taxon>
        <taxon>Cephalobidae</taxon>
        <taxon>Acrobeloides</taxon>
    </lineage>
</organism>
<dbReference type="PANTHER" id="PTHR12395">
    <property type="entry name" value="DOM-3 RELATED"/>
    <property type="match status" value="1"/>
</dbReference>
<evidence type="ECO:0000313" key="6">
    <source>
        <dbReference type="WBParaSite" id="ACRNAN_scaffold2035.g10601.t1"/>
    </source>
</evidence>
<dbReference type="GO" id="GO:0003723">
    <property type="term" value="F:RNA binding"/>
    <property type="evidence" value="ECO:0007669"/>
    <property type="project" value="UniProtKB-KW"/>
</dbReference>
<keyword evidence="2" id="KW-0694">RNA-binding</keyword>
<dbReference type="Pfam" id="PF08652">
    <property type="entry name" value="RAI1"/>
    <property type="match status" value="1"/>
</dbReference>
<evidence type="ECO:0000259" key="4">
    <source>
        <dbReference type="Pfam" id="PF08652"/>
    </source>
</evidence>
<comment type="function">
    <text evidence="2">Decapping enzyme for NAD-capped RNAs: specifically hydrolyzes the nicotinamide adenine dinucleotide (NAD) cap from a subset of RNAs by removing the entire NAD moiety from the 5'-end of an NAD-capped RNA.</text>
</comment>
<evidence type="ECO:0000256" key="3">
    <source>
        <dbReference type="SAM" id="MobiDB-lite"/>
    </source>
</evidence>
<dbReference type="GO" id="GO:0034353">
    <property type="term" value="F:mRNA 5'-diphosphatase activity"/>
    <property type="evidence" value="ECO:0007669"/>
    <property type="project" value="TreeGrafter"/>
</dbReference>
<proteinExistence type="inferred from homology"/>
<evidence type="ECO:0000256" key="2">
    <source>
        <dbReference type="RuleBase" id="RU367113"/>
    </source>
</evidence>
<accession>A0A914D721</accession>
<comment type="subcellular location">
    <subcellularLocation>
        <location evidence="2">Nucleus</location>
    </subcellularLocation>
</comment>
<keyword evidence="2" id="KW-0540">Nuclease</keyword>
<keyword evidence="2" id="KW-0539">Nucleus</keyword>
<sequence length="196" mass="22673">MSNSSSANDYGEQRSDRLSCNPRKFHDDAKSPKFPSIEKPTVLGEFSLDRTRAIQSGRGNVRYIYDEYLKKDARFAFDLSQGFETFDQKNVHEKIDVLLKWIMKMSSPGDNLKKVLHECNFVCWRGLLTRVASMPFEKGCGEGNKIACCLFNGVVFMCEFDTELKITKLENETDFSKQMTYWGFKFEQYVTTDDPE</sequence>
<dbReference type="GO" id="GO:0005829">
    <property type="term" value="C:cytosol"/>
    <property type="evidence" value="ECO:0007669"/>
    <property type="project" value="TreeGrafter"/>
</dbReference>
<dbReference type="GO" id="GO:0110155">
    <property type="term" value="P:NAD-cap decapping"/>
    <property type="evidence" value="ECO:0007669"/>
    <property type="project" value="TreeGrafter"/>
</dbReference>
<evidence type="ECO:0000313" key="5">
    <source>
        <dbReference type="Proteomes" id="UP000887540"/>
    </source>
</evidence>
<dbReference type="GO" id="GO:0004518">
    <property type="term" value="F:nuclease activity"/>
    <property type="evidence" value="ECO:0007669"/>
    <property type="project" value="UniProtKB-KW"/>
</dbReference>
<feature type="domain" description="RAI1-like" evidence="4">
    <location>
        <begin position="39"/>
        <end position="195"/>
    </location>
</feature>
<dbReference type="InterPro" id="IPR039039">
    <property type="entry name" value="RAI1-like_fam"/>
</dbReference>
<dbReference type="AlphaFoldDB" id="A0A914D721"/>
<comment type="similarity">
    <text evidence="1 2">Belongs to the DXO/Dom3Z family.</text>
</comment>
<feature type="region of interest" description="Disordered" evidence="3">
    <location>
        <begin position="1"/>
        <end position="36"/>
    </location>
</feature>
<keyword evidence="5" id="KW-1185">Reference proteome</keyword>
<protein>
    <recommendedName>
        <fullName evidence="2">Decapping nuclease</fullName>
        <ecNumber evidence="2">3.6.1.-</ecNumber>
    </recommendedName>
</protein>
<keyword evidence="2" id="KW-0378">Hydrolase</keyword>
<dbReference type="GO" id="GO:0046872">
    <property type="term" value="F:metal ion binding"/>
    <property type="evidence" value="ECO:0007669"/>
    <property type="project" value="UniProtKB-KW"/>
</dbReference>
<dbReference type="Proteomes" id="UP000887540">
    <property type="component" value="Unplaced"/>
</dbReference>
<comment type="cofactor">
    <cofactor evidence="2">
        <name>a divalent metal cation</name>
        <dbReference type="ChEBI" id="CHEBI:60240"/>
    </cofactor>
</comment>